<evidence type="ECO:0000313" key="2">
    <source>
        <dbReference type="EMBL" id="OBT97517.2"/>
    </source>
</evidence>
<gene>
    <name evidence="2" type="ORF">VE01_04572</name>
</gene>
<dbReference type="AlphaFoldDB" id="A0A1B8GNW4"/>
<dbReference type="SUPFAM" id="SSF53474">
    <property type="entry name" value="alpha/beta-Hydrolases"/>
    <property type="match status" value="1"/>
</dbReference>
<dbReference type="PANTHER" id="PTHR47668:SF1">
    <property type="entry name" value="DIENELACTONE HYDROLASE DOMAIN-CONTAINING PROTEIN-RELATED"/>
    <property type="match status" value="1"/>
</dbReference>
<organism evidence="2 3">
    <name type="scientific">Pseudogymnoascus verrucosus</name>
    <dbReference type="NCBI Taxonomy" id="342668"/>
    <lineage>
        <taxon>Eukaryota</taxon>
        <taxon>Fungi</taxon>
        <taxon>Dikarya</taxon>
        <taxon>Ascomycota</taxon>
        <taxon>Pezizomycotina</taxon>
        <taxon>Leotiomycetes</taxon>
        <taxon>Thelebolales</taxon>
        <taxon>Thelebolaceae</taxon>
        <taxon>Pseudogymnoascus</taxon>
    </lineage>
</organism>
<dbReference type="EMBL" id="KV460221">
    <property type="protein sequence ID" value="OBT97517.2"/>
    <property type="molecule type" value="Genomic_DNA"/>
</dbReference>
<dbReference type="InterPro" id="IPR029058">
    <property type="entry name" value="AB_hydrolase_fold"/>
</dbReference>
<evidence type="ECO:0000259" key="1">
    <source>
        <dbReference type="Pfam" id="PF01738"/>
    </source>
</evidence>
<dbReference type="STRING" id="342668.A0A1B8GNW4"/>
<dbReference type="GeneID" id="28837958"/>
<dbReference type="Gene3D" id="3.40.50.1820">
    <property type="entry name" value="alpha/beta hydrolase"/>
    <property type="match status" value="1"/>
</dbReference>
<reference evidence="3" key="2">
    <citation type="journal article" date="2018" name="Nat. Commun.">
        <title>Extreme sensitivity to ultraviolet light in the fungal pathogen causing white-nose syndrome of bats.</title>
        <authorList>
            <person name="Palmer J.M."/>
            <person name="Drees K.P."/>
            <person name="Foster J.T."/>
            <person name="Lindner D.L."/>
        </authorList>
    </citation>
    <scope>NUCLEOTIDE SEQUENCE [LARGE SCALE GENOMIC DNA]</scope>
    <source>
        <strain evidence="3">UAMH 10579</strain>
    </source>
</reference>
<dbReference type="InterPro" id="IPR002925">
    <property type="entry name" value="Dienelactn_hydro"/>
</dbReference>
<accession>A0A1B8GNW4</accession>
<reference evidence="2 3" key="1">
    <citation type="submission" date="2016-03" db="EMBL/GenBank/DDBJ databases">
        <title>Comparative genomics of Pseudogymnoascus destructans, the fungus causing white-nose syndrome of bats.</title>
        <authorList>
            <person name="Palmer J.M."/>
            <person name="Drees K.P."/>
            <person name="Foster J.T."/>
            <person name="Lindner D.L."/>
        </authorList>
    </citation>
    <scope>NUCLEOTIDE SEQUENCE [LARGE SCALE GENOMIC DNA]</scope>
    <source>
        <strain evidence="2 3">UAMH 10579</strain>
    </source>
</reference>
<dbReference type="GO" id="GO:0016787">
    <property type="term" value="F:hydrolase activity"/>
    <property type="evidence" value="ECO:0007669"/>
    <property type="project" value="InterPro"/>
</dbReference>
<dbReference type="RefSeq" id="XP_018131250.2">
    <property type="nucleotide sequence ID" value="XM_018274043.2"/>
</dbReference>
<dbReference type="Proteomes" id="UP000091956">
    <property type="component" value="Unassembled WGS sequence"/>
</dbReference>
<dbReference type="PANTHER" id="PTHR47668">
    <property type="entry name" value="DIENELACTONE HYDROLASE FAMILY PROTEIN (AFU_ORTHOLOGUE AFUA_6G01940)"/>
    <property type="match status" value="1"/>
</dbReference>
<evidence type="ECO:0000313" key="3">
    <source>
        <dbReference type="Proteomes" id="UP000091956"/>
    </source>
</evidence>
<proteinExistence type="predicted"/>
<keyword evidence="3" id="KW-1185">Reference proteome</keyword>
<dbReference type="Pfam" id="PF01738">
    <property type="entry name" value="DLH"/>
    <property type="match status" value="1"/>
</dbReference>
<sequence length="310" mass="34901">MWCYWPARLSTALPLRLHHPSSVIKLPIRPSFFPTTLINHRNTRYFHKQPLTMSKPSPVEHVEKISGHSKACCTIPPIVPEKEYKAKGTYETIDGIKTYVTGSPSATTGIFVVADIFGYYPQTLQGADILSCDSTYRVFVPDFWDNDPCPLEWYPPTAATADKLGNWFKQHGDFPAGCEKTHRFLESFKKASPKIEKWVGLGYCWGGKIISLTSAENTPWAVSVQCHPAGVSGEDAAKITIPHVLLASMDESKKDVEAFDKNLKVVKHVETWDKMIHGWMAARGDLDNPEVVKEYEKGYQTVLNFIKKNL</sequence>
<feature type="domain" description="Dienelactone hydrolase" evidence="1">
    <location>
        <begin position="96"/>
        <end position="308"/>
    </location>
</feature>
<name>A0A1B8GNW4_9PEZI</name>
<protein>
    <recommendedName>
        <fullName evidence="1">Dienelactone hydrolase domain-containing protein</fullName>
    </recommendedName>
</protein>